<evidence type="ECO:0000313" key="2">
    <source>
        <dbReference type="Proteomes" id="UP001171111"/>
    </source>
</evidence>
<protein>
    <submittedName>
        <fullName evidence="1">Uncharacterized protein</fullName>
    </submittedName>
</protein>
<sequence>MHKGSYGLNLSTFKKEGIGEYFFAGAGTADFFDGITDTLYLLSGKNI</sequence>
<dbReference type="Proteomes" id="UP001171111">
    <property type="component" value="Unassembled WGS sequence"/>
</dbReference>
<proteinExistence type="predicted"/>
<keyword evidence="2" id="KW-1185">Reference proteome</keyword>
<name>A0ABT8T6F3_9BACT</name>
<gene>
    <name evidence="1" type="ORF">Q2362_04095</name>
</gene>
<accession>A0ABT8T6F3</accession>
<reference evidence="1 2" key="1">
    <citation type="submission" date="2023-06" db="EMBL/GenBank/DDBJ databases">
        <title>Campylobacter magnum sp. nov., isolated from cecal contents of domestic pigs (Sus scrofa domesticus).</title>
        <authorList>
            <person name="Papic B."/>
            <person name="Gruntar I."/>
        </authorList>
    </citation>
    <scope>NUCLEOTIDE SEQUENCE [LARGE SCALE GENOMIC DNA]</scope>
    <source>
        <strain evidence="2">34484-21</strain>
    </source>
</reference>
<evidence type="ECO:0000313" key="1">
    <source>
        <dbReference type="EMBL" id="MDO2409280.1"/>
    </source>
</evidence>
<dbReference type="RefSeq" id="WP_302244145.1">
    <property type="nucleotide sequence ID" value="NZ_JAULJQ010000004.1"/>
</dbReference>
<organism evidence="1 2">
    <name type="scientific">Campylobacter magnus</name>
    <dbReference type="NCBI Taxonomy" id="3026462"/>
    <lineage>
        <taxon>Bacteria</taxon>
        <taxon>Pseudomonadati</taxon>
        <taxon>Campylobacterota</taxon>
        <taxon>Epsilonproteobacteria</taxon>
        <taxon>Campylobacterales</taxon>
        <taxon>Campylobacteraceae</taxon>
        <taxon>Campylobacter</taxon>
    </lineage>
</organism>
<comment type="caution">
    <text evidence="1">The sequence shown here is derived from an EMBL/GenBank/DDBJ whole genome shotgun (WGS) entry which is preliminary data.</text>
</comment>
<dbReference type="EMBL" id="JAULJQ010000004">
    <property type="protein sequence ID" value="MDO2409280.1"/>
    <property type="molecule type" value="Genomic_DNA"/>
</dbReference>